<keyword evidence="5 12" id="KW-0378">Hydrolase</keyword>
<dbReference type="OrthoDB" id="9773982at2"/>
<evidence type="ECO:0000256" key="7">
    <source>
        <dbReference type="ARBA" id="ARBA00022840"/>
    </source>
</evidence>
<dbReference type="Proteomes" id="UP000019254">
    <property type="component" value="Unassembled WGS sequence"/>
</dbReference>
<evidence type="ECO:0000256" key="1">
    <source>
        <dbReference type="ARBA" id="ARBA00008428"/>
    </source>
</evidence>
<keyword evidence="15" id="KW-1185">Reference proteome</keyword>
<keyword evidence="6 12" id="KW-0347">Helicase</keyword>
<dbReference type="FunFam" id="3.40.50.300:FF:000076">
    <property type="entry name" value="Replicative DNA helicase"/>
    <property type="match status" value="1"/>
</dbReference>
<comment type="catalytic activity">
    <reaction evidence="10 12">
        <text>ATP + H2O = ADP + phosphate + H(+)</text>
        <dbReference type="Rhea" id="RHEA:13065"/>
        <dbReference type="ChEBI" id="CHEBI:15377"/>
        <dbReference type="ChEBI" id="CHEBI:15378"/>
        <dbReference type="ChEBI" id="CHEBI:30616"/>
        <dbReference type="ChEBI" id="CHEBI:43474"/>
        <dbReference type="ChEBI" id="CHEBI:456216"/>
        <dbReference type="EC" id="5.6.2.3"/>
    </reaction>
</comment>
<dbReference type="Pfam" id="PF03796">
    <property type="entry name" value="DnaB_C"/>
    <property type="match status" value="1"/>
</dbReference>
<dbReference type="PROSITE" id="PS51199">
    <property type="entry name" value="SF4_HELICASE"/>
    <property type="match status" value="1"/>
</dbReference>
<dbReference type="InterPro" id="IPR036185">
    <property type="entry name" value="DNA_heli_DnaB-like_N_sf"/>
</dbReference>
<evidence type="ECO:0000256" key="5">
    <source>
        <dbReference type="ARBA" id="ARBA00022801"/>
    </source>
</evidence>
<keyword evidence="9" id="KW-0413">Isomerase</keyword>
<sequence>MDNLQDRTPPQNVEAEQAVLGAVFLQPEALITASEILMPDDFYRQAHQYIFQAMLELSDQGKAVDVVTIYEALASTGKIEDVGGLPYLTELSGAVPTAANLEYYAHIVEDKALLRRLIRTATQIATDSYAREDEVETLMDEAEKNILEVSSRKNVGAFKNIKDVLVKTYDDIEILHNRKGDITGIPSGFSALDHMTAGFQRNDLIIVAARPSVGKTAFALNIAQNVATKTDENVAIFSLEMGAEQLVMRMLCAEGNINAQNLRTGSLTADDWQKLTIAMGTLSNSGIYIDDSPGIRVNEIRSKCRRLQQEAGLGMIVIDYLQLISGSGRNGGENRQQEVSEISRSLKALARELKIPVIALSQLSRSVESRQDKRPMMSDIRESGSIEQDADIVAFLYRDDYYDHESENDGTIEIIIAKQRNGPVGTVQLAFVKEYNKFVNLEVRYDDSQVPHGA</sequence>
<name>W7C1A9_9LIST</name>
<dbReference type="NCBIfam" id="NF004384">
    <property type="entry name" value="PRK05748.1"/>
    <property type="match status" value="1"/>
</dbReference>
<evidence type="ECO:0000256" key="10">
    <source>
        <dbReference type="ARBA" id="ARBA00048954"/>
    </source>
</evidence>
<dbReference type="Gene3D" id="3.40.50.300">
    <property type="entry name" value="P-loop containing nucleotide triphosphate hydrolases"/>
    <property type="match status" value="1"/>
</dbReference>
<dbReference type="Pfam" id="PF00772">
    <property type="entry name" value="DnaB"/>
    <property type="match status" value="1"/>
</dbReference>
<dbReference type="EC" id="5.6.2.3" evidence="11 12"/>
<evidence type="ECO:0000313" key="14">
    <source>
        <dbReference type="EMBL" id="EUJ26318.1"/>
    </source>
</evidence>
<evidence type="ECO:0000259" key="13">
    <source>
        <dbReference type="PROSITE" id="PS51199"/>
    </source>
</evidence>
<dbReference type="STRING" id="1265820.PCORN_15076"/>
<keyword evidence="8 12" id="KW-0238">DNA-binding</keyword>
<dbReference type="AlphaFoldDB" id="W7C1A9"/>
<reference evidence="14 15" key="1">
    <citation type="journal article" date="2014" name="Int. J. Syst. Evol. Microbiol.">
        <title>Listeria floridensis sp. nov., Listeria aquatica sp. nov., Listeria cornellensis sp. nov., Listeria riparia sp. nov. and Listeria grandensis sp. nov., from agricultural and natural environments.</title>
        <authorList>
            <person name="den Bakker H.C."/>
            <person name="Warchocki S."/>
            <person name="Wright E.M."/>
            <person name="Allred A.F."/>
            <person name="Ahlstrom C."/>
            <person name="Manuel C.S."/>
            <person name="Stasiewicz M.J."/>
            <person name="Burrell A."/>
            <person name="Roof S."/>
            <person name="Strawn L."/>
            <person name="Fortes E.D."/>
            <person name="Nightingale K.K."/>
            <person name="Kephart D."/>
            <person name="Wiedmann M."/>
        </authorList>
    </citation>
    <scope>NUCLEOTIDE SEQUENCE [LARGE SCALE GENOMIC DNA]</scope>
    <source>
        <strain evidence="15">FSL F6-969</strain>
    </source>
</reference>
<comment type="function">
    <text evidence="12">The main replicative DNA helicase, it participates in initiation and elongation during chromosome replication. Travels ahead of the DNA replisome, separating dsDNA into templates for DNA synthesis. A processive ATP-dependent 5'-3' DNA helicase it has DNA-dependent ATPase activity.</text>
</comment>
<dbReference type="RefSeq" id="WP_036081449.1">
    <property type="nucleotide sequence ID" value="NZ_AODE01000032.1"/>
</dbReference>
<dbReference type="PATRIC" id="fig|1265820.5.peg.2980"/>
<accession>W7C1A9</accession>
<proteinExistence type="inferred from homology"/>
<dbReference type="PANTHER" id="PTHR30153:SF2">
    <property type="entry name" value="REPLICATIVE DNA HELICASE"/>
    <property type="match status" value="1"/>
</dbReference>
<dbReference type="EMBL" id="AODE01000032">
    <property type="protein sequence ID" value="EUJ26318.1"/>
    <property type="molecule type" value="Genomic_DNA"/>
</dbReference>
<gene>
    <name evidence="14" type="ORF">PCORN_15076</name>
</gene>
<dbReference type="GO" id="GO:0042802">
    <property type="term" value="F:identical protein binding"/>
    <property type="evidence" value="ECO:0007669"/>
    <property type="project" value="UniProtKB-ARBA"/>
</dbReference>
<dbReference type="InterPro" id="IPR016136">
    <property type="entry name" value="DNA_helicase_N/primase_C"/>
</dbReference>
<comment type="similarity">
    <text evidence="1 12">Belongs to the helicase family. DnaB subfamily.</text>
</comment>
<dbReference type="PANTHER" id="PTHR30153">
    <property type="entry name" value="REPLICATIVE DNA HELICASE DNAB"/>
    <property type="match status" value="1"/>
</dbReference>
<keyword evidence="2 12" id="KW-0639">Primosome</keyword>
<keyword evidence="3 12" id="KW-0235">DNA replication</keyword>
<evidence type="ECO:0000256" key="3">
    <source>
        <dbReference type="ARBA" id="ARBA00022705"/>
    </source>
</evidence>
<dbReference type="SUPFAM" id="SSF52540">
    <property type="entry name" value="P-loop containing nucleoside triphosphate hydrolases"/>
    <property type="match status" value="1"/>
</dbReference>
<evidence type="ECO:0000256" key="6">
    <source>
        <dbReference type="ARBA" id="ARBA00022806"/>
    </source>
</evidence>
<comment type="caution">
    <text evidence="14">The sequence shown here is derived from an EMBL/GenBank/DDBJ whole genome shotgun (WGS) entry which is preliminary data.</text>
</comment>
<keyword evidence="4 12" id="KW-0547">Nucleotide-binding</keyword>
<keyword evidence="7 12" id="KW-0067">ATP-binding</keyword>
<organism evidence="14 15">
    <name type="scientific">Listeria cornellensis FSL F6-0969</name>
    <dbReference type="NCBI Taxonomy" id="1265820"/>
    <lineage>
        <taxon>Bacteria</taxon>
        <taxon>Bacillati</taxon>
        <taxon>Bacillota</taxon>
        <taxon>Bacilli</taxon>
        <taxon>Bacillales</taxon>
        <taxon>Listeriaceae</taxon>
        <taxon>Listeria</taxon>
    </lineage>
</organism>
<dbReference type="GO" id="GO:0043139">
    <property type="term" value="F:5'-3' DNA helicase activity"/>
    <property type="evidence" value="ECO:0007669"/>
    <property type="project" value="UniProtKB-EC"/>
</dbReference>
<evidence type="ECO:0000256" key="12">
    <source>
        <dbReference type="RuleBase" id="RU362085"/>
    </source>
</evidence>
<evidence type="ECO:0000256" key="4">
    <source>
        <dbReference type="ARBA" id="ARBA00022741"/>
    </source>
</evidence>
<dbReference type="NCBIfam" id="TIGR00665">
    <property type="entry name" value="DnaB"/>
    <property type="match status" value="1"/>
</dbReference>
<dbReference type="GO" id="GO:0016887">
    <property type="term" value="F:ATP hydrolysis activity"/>
    <property type="evidence" value="ECO:0007669"/>
    <property type="project" value="RHEA"/>
</dbReference>
<evidence type="ECO:0000256" key="2">
    <source>
        <dbReference type="ARBA" id="ARBA00022515"/>
    </source>
</evidence>
<protein>
    <recommendedName>
        <fullName evidence="11 12">Replicative DNA helicase</fullName>
        <ecNumber evidence="11 12">5.6.2.3</ecNumber>
    </recommendedName>
</protein>
<dbReference type="GO" id="GO:0005524">
    <property type="term" value="F:ATP binding"/>
    <property type="evidence" value="ECO:0007669"/>
    <property type="project" value="UniProtKB-UniRule"/>
</dbReference>
<evidence type="ECO:0000256" key="11">
    <source>
        <dbReference type="NCBIfam" id="TIGR00665"/>
    </source>
</evidence>
<dbReference type="GO" id="GO:0005829">
    <property type="term" value="C:cytosol"/>
    <property type="evidence" value="ECO:0007669"/>
    <property type="project" value="TreeGrafter"/>
</dbReference>
<dbReference type="InterPro" id="IPR027417">
    <property type="entry name" value="P-loop_NTPase"/>
</dbReference>
<dbReference type="FunFam" id="1.10.860.10:FF:000001">
    <property type="entry name" value="Replicative DNA helicase"/>
    <property type="match status" value="1"/>
</dbReference>
<dbReference type="GO" id="GO:0006269">
    <property type="term" value="P:DNA replication, synthesis of primer"/>
    <property type="evidence" value="ECO:0007669"/>
    <property type="project" value="UniProtKB-UniRule"/>
</dbReference>
<evidence type="ECO:0000256" key="8">
    <source>
        <dbReference type="ARBA" id="ARBA00023125"/>
    </source>
</evidence>
<evidence type="ECO:0000256" key="9">
    <source>
        <dbReference type="ARBA" id="ARBA00023235"/>
    </source>
</evidence>
<evidence type="ECO:0000313" key="15">
    <source>
        <dbReference type="Proteomes" id="UP000019254"/>
    </source>
</evidence>
<dbReference type="GO" id="GO:1990077">
    <property type="term" value="C:primosome complex"/>
    <property type="evidence" value="ECO:0007669"/>
    <property type="project" value="UniProtKB-UniRule"/>
</dbReference>
<dbReference type="SUPFAM" id="SSF48024">
    <property type="entry name" value="N-terminal domain of DnaB helicase"/>
    <property type="match status" value="1"/>
</dbReference>
<dbReference type="InterPro" id="IPR007692">
    <property type="entry name" value="DNA_helicase_DnaB"/>
</dbReference>
<dbReference type="InterPro" id="IPR007694">
    <property type="entry name" value="DNA_helicase_DnaB-like_C"/>
</dbReference>
<dbReference type="CDD" id="cd00984">
    <property type="entry name" value="DnaB_C"/>
    <property type="match status" value="1"/>
</dbReference>
<dbReference type="InterPro" id="IPR007693">
    <property type="entry name" value="DNA_helicase_DnaB-like_N"/>
</dbReference>
<dbReference type="GO" id="GO:0003677">
    <property type="term" value="F:DNA binding"/>
    <property type="evidence" value="ECO:0007669"/>
    <property type="project" value="UniProtKB-UniRule"/>
</dbReference>
<feature type="domain" description="SF4 helicase" evidence="13">
    <location>
        <begin position="178"/>
        <end position="445"/>
    </location>
</feature>
<dbReference type="Gene3D" id="1.10.860.10">
    <property type="entry name" value="DNAb Helicase, Chain A"/>
    <property type="match status" value="1"/>
</dbReference>